<dbReference type="AlphaFoldDB" id="A0A7K4HKU9"/>
<keyword evidence="2" id="KW-1185">Reference proteome</keyword>
<proteinExistence type="predicted"/>
<reference evidence="1 2" key="1">
    <citation type="submission" date="2020-06" db="EMBL/GenBank/DDBJ databases">
        <title>Methanofollis fontis sp. nov., a methanogen isolated from marine sediments near a cold seep at Four-Way Closure Ridge offshore southwestern Taiwan.</title>
        <authorList>
            <person name="Chen S.-C."/>
            <person name="Teng N.-H."/>
            <person name="Lin Y.-S."/>
            <person name="Lai M.-C."/>
            <person name="Chen H.-H."/>
            <person name="Wang C.-C."/>
        </authorList>
    </citation>
    <scope>NUCLEOTIDE SEQUENCE [LARGE SCALE GENOMIC DNA]</scope>
    <source>
        <strain evidence="1 2">DSM 2702</strain>
    </source>
</reference>
<organism evidence="1 2">
    <name type="scientific">Methanofollis tationis</name>
    <dbReference type="NCBI Taxonomy" id="81417"/>
    <lineage>
        <taxon>Archaea</taxon>
        <taxon>Methanobacteriati</taxon>
        <taxon>Methanobacteriota</taxon>
        <taxon>Stenosarchaea group</taxon>
        <taxon>Methanomicrobia</taxon>
        <taxon>Methanomicrobiales</taxon>
        <taxon>Methanomicrobiaceae</taxon>
        <taxon>Methanofollis</taxon>
    </lineage>
</organism>
<protein>
    <submittedName>
        <fullName evidence="1">Uncharacterized protein</fullName>
    </submittedName>
</protein>
<dbReference type="Proteomes" id="UP000570823">
    <property type="component" value="Unassembled WGS sequence"/>
</dbReference>
<dbReference type="EMBL" id="JABXWR010000001">
    <property type="protein sequence ID" value="NVO65802.1"/>
    <property type="molecule type" value="Genomic_DNA"/>
</dbReference>
<evidence type="ECO:0000313" key="2">
    <source>
        <dbReference type="Proteomes" id="UP000570823"/>
    </source>
</evidence>
<comment type="caution">
    <text evidence="1">The sequence shown here is derived from an EMBL/GenBank/DDBJ whole genome shotgun (WGS) entry which is preliminary data.</text>
</comment>
<evidence type="ECO:0000313" key="1">
    <source>
        <dbReference type="EMBL" id="NVO65802.1"/>
    </source>
</evidence>
<dbReference type="OrthoDB" id="111043at2157"/>
<sequence length="405" mass="45649">MEFLTWLDHTFPRDFFDENVAQRALRHLGYHEKWGLFSEDYAVQRGAEGHWYECLVYEIMLDLSLQTDLIRSVVRKGNDMQEPHIATHPGQNGFFYSEKGNLTVRGNGQTIAEMDLLFVDNLGNMGFFEVITSAMGLKTFHEEVCYKKMLLGTLLGQKTVPFVLVSSVDVSQYASVQRIAEEPDCLVLITNPVEEMRDLIYEGSLRRRPERPGPHQKAVGLTPFRPQNSFDYKEVHDGNRERVVWAMLSARTDDGMEAIASVVNPLSKKIMLGTLDESGVRTMLRDRGVRIKDAVLSADDVVGCFCRVVIAFDIPAYTPVIYFKVRGKDEYLKIVLDAGGDLAFESSRTPAHTMAGFYEWLDAEKPSLHPRIAERYASLFFTRREAHPITGASSGPAGEARSPPA</sequence>
<name>A0A7K4HKU9_9EURY</name>
<dbReference type="RefSeq" id="WP_176787356.1">
    <property type="nucleotide sequence ID" value="NZ_JABXWR010000001.1"/>
</dbReference>
<accession>A0A7K4HKU9</accession>
<gene>
    <name evidence="1" type="ORF">HWN36_00350</name>
</gene>